<evidence type="ECO:0000256" key="2">
    <source>
        <dbReference type="ARBA" id="ARBA00049988"/>
    </source>
</evidence>
<dbReference type="Gene3D" id="1.20.5.780">
    <property type="entry name" value="Single helix bin"/>
    <property type="match status" value="1"/>
</dbReference>
<sequence length="89" mass="9929">MSGAKERIEVRVDADLKESVDRAASIRGTTSAAFIKSTLRDAADRVIDSERRIALESESWDRVCAMLDDDPAPIAEMVDLFRRQSVFKA</sequence>
<proteinExistence type="inferred from homology"/>
<dbReference type="AlphaFoldDB" id="A0A1H1NH52"/>
<dbReference type="RefSeq" id="WP_092666225.1">
    <property type="nucleotide sequence ID" value="NZ_LT629734.1"/>
</dbReference>
<dbReference type="PANTHER" id="PTHR35401:SF2">
    <property type="entry name" value="ABC-TYPE TRANSPORT SYSTEM"/>
    <property type="match status" value="1"/>
</dbReference>
<comment type="similarity">
    <text evidence="2">Belongs to the TacA antitoxin family.</text>
</comment>
<dbReference type="InterPro" id="IPR014795">
    <property type="entry name" value="TacA_1-like"/>
</dbReference>
<name>A0A1H1NH52_9MICO</name>
<evidence type="ECO:0000313" key="4">
    <source>
        <dbReference type="Proteomes" id="UP000199649"/>
    </source>
</evidence>
<gene>
    <name evidence="3" type="ORF">SAMN04489719_1267</name>
</gene>
<organism evidence="3 4">
    <name type="scientific">Agrococcus carbonis</name>
    <dbReference type="NCBI Taxonomy" id="684552"/>
    <lineage>
        <taxon>Bacteria</taxon>
        <taxon>Bacillati</taxon>
        <taxon>Actinomycetota</taxon>
        <taxon>Actinomycetes</taxon>
        <taxon>Micrococcales</taxon>
        <taxon>Microbacteriaceae</taxon>
        <taxon>Agrococcus</taxon>
    </lineage>
</organism>
<dbReference type="SUPFAM" id="SSF47598">
    <property type="entry name" value="Ribbon-helix-helix"/>
    <property type="match status" value="1"/>
</dbReference>
<reference evidence="4" key="1">
    <citation type="submission" date="2016-10" db="EMBL/GenBank/DDBJ databases">
        <authorList>
            <person name="Varghese N."/>
            <person name="Submissions S."/>
        </authorList>
    </citation>
    <scope>NUCLEOTIDE SEQUENCE [LARGE SCALE GENOMIC DNA]</scope>
    <source>
        <strain evidence="4">DSM 22965</strain>
    </source>
</reference>
<dbReference type="PANTHER" id="PTHR35401">
    <property type="entry name" value="COPG FAMILY HELIX-TURN-HELIX PROTEIN-RELATED-RELATED"/>
    <property type="match status" value="1"/>
</dbReference>
<dbReference type="Proteomes" id="UP000199649">
    <property type="component" value="Chromosome I"/>
</dbReference>
<dbReference type="EMBL" id="LT629734">
    <property type="protein sequence ID" value="SDR98308.1"/>
    <property type="molecule type" value="Genomic_DNA"/>
</dbReference>
<dbReference type="STRING" id="684552.SAMN04489719_1267"/>
<keyword evidence="1" id="KW-1277">Toxin-antitoxin system</keyword>
<dbReference type="Pfam" id="PF08681">
    <property type="entry name" value="TacA1"/>
    <property type="match status" value="1"/>
</dbReference>
<dbReference type="OrthoDB" id="4501073at2"/>
<accession>A0A1H1NH52</accession>
<dbReference type="GO" id="GO:0006355">
    <property type="term" value="P:regulation of DNA-templated transcription"/>
    <property type="evidence" value="ECO:0007669"/>
    <property type="project" value="InterPro"/>
</dbReference>
<dbReference type="InterPro" id="IPR010985">
    <property type="entry name" value="Ribbon_hlx_hlx"/>
</dbReference>
<keyword evidence="4" id="KW-1185">Reference proteome</keyword>
<evidence type="ECO:0000256" key="1">
    <source>
        <dbReference type="ARBA" id="ARBA00022649"/>
    </source>
</evidence>
<protein>
    <submittedName>
        <fullName evidence="3">Uncharacterized conserved protein, DUF1778 family</fullName>
    </submittedName>
</protein>
<evidence type="ECO:0000313" key="3">
    <source>
        <dbReference type="EMBL" id="SDR98308.1"/>
    </source>
</evidence>